<reference evidence="2 3" key="1">
    <citation type="journal article" date="2018" name="Nat. Ecol. Evol.">
        <title>Pezizomycetes genomes reveal the molecular basis of ectomycorrhizal truffle lifestyle.</title>
        <authorList>
            <person name="Murat C."/>
            <person name="Payen T."/>
            <person name="Noel B."/>
            <person name="Kuo A."/>
            <person name="Morin E."/>
            <person name="Chen J."/>
            <person name="Kohler A."/>
            <person name="Krizsan K."/>
            <person name="Balestrini R."/>
            <person name="Da Silva C."/>
            <person name="Montanini B."/>
            <person name="Hainaut M."/>
            <person name="Levati E."/>
            <person name="Barry K.W."/>
            <person name="Belfiori B."/>
            <person name="Cichocki N."/>
            <person name="Clum A."/>
            <person name="Dockter R.B."/>
            <person name="Fauchery L."/>
            <person name="Guy J."/>
            <person name="Iotti M."/>
            <person name="Le Tacon F."/>
            <person name="Lindquist E.A."/>
            <person name="Lipzen A."/>
            <person name="Malagnac F."/>
            <person name="Mello A."/>
            <person name="Molinier V."/>
            <person name="Miyauchi S."/>
            <person name="Poulain J."/>
            <person name="Riccioni C."/>
            <person name="Rubini A."/>
            <person name="Sitrit Y."/>
            <person name="Splivallo R."/>
            <person name="Traeger S."/>
            <person name="Wang M."/>
            <person name="Zifcakova L."/>
            <person name="Wipf D."/>
            <person name="Zambonelli A."/>
            <person name="Paolocci F."/>
            <person name="Nowrousian M."/>
            <person name="Ottonello S."/>
            <person name="Baldrian P."/>
            <person name="Spatafora J.W."/>
            <person name="Henrissat B."/>
            <person name="Nagy L.G."/>
            <person name="Aury J.M."/>
            <person name="Wincker P."/>
            <person name="Grigoriev I.V."/>
            <person name="Bonfante P."/>
            <person name="Martin F.M."/>
        </authorList>
    </citation>
    <scope>NUCLEOTIDE SEQUENCE [LARGE SCALE GENOMIC DNA]</scope>
    <source>
        <strain evidence="2 3">120613-1</strain>
    </source>
</reference>
<dbReference type="EMBL" id="ML120380">
    <property type="protein sequence ID" value="RPB00401.1"/>
    <property type="molecule type" value="Genomic_DNA"/>
</dbReference>
<evidence type="ECO:0000256" key="1">
    <source>
        <dbReference type="SAM" id="MobiDB-lite"/>
    </source>
</evidence>
<proteinExistence type="predicted"/>
<organism evidence="2 3">
    <name type="scientific">Choiromyces venosus 120613-1</name>
    <dbReference type="NCBI Taxonomy" id="1336337"/>
    <lineage>
        <taxon>Eukaryota</taxon>
        <taxon>Fungi</taxon>
        <taxon>Dikarya</taxon>
        <taxon>Ascomycota</taxon>
        <taxon>Pezizomycotina</taxon>
        <taxon>Pezizomycetes</taxon>
        <taxon>Pezizales</taxon>
        <taxon>Tuberaceae</taxon>
        <taxon>Choiromyces</taxon>
    </lineage>
</organism>
<protein>
    <submittedName>
        <fullName evidence="2">Uncharacterized protein</fullName>
    </submittedName>
</protein>
<dbReference type="Proteomes" id="UP000276215">
    <property type="component" value="Unassembled WGS sequence"/>
</dbReference>
<evidence type="ECO:0000313" key="3">
    <source>
        <dbReference type="Proteomes" id="UP000276215"/>
    </source>
</evidence>
<keyword evidence="3" id="KW-1185">Reference proteome</keyword>
<feature type="region of interest" description="Disordered" evidence="1">
    <location>
        <begin position="37"/>
        <end position="57"/>
    </location>
</feature>
<name>A0A3N4JW70_9PEZI</name>
<gene>
    <name evidence="2" type="ORF">L873DRAFT_1805239</name>
</gene>
<feature type="compositionally biased region" description="Polar residues" evidence="1">
    <location>
        <begin position="47"/>
        <end position="57"/>
    </location>
</feature>
<sequence length="57" mass="6305">MFICGVGAKIKQVSDAFQSGEVPTSAMEKRMARAKKKLRTAHERSEMSGSKNQLVSY</sequence>
<evidence type="ECO:0000313" key="2">
    <source>
        <dbReference type="EMBL" id="RPB00401.1"/>
    </source>
</evidence>
<accession>A0A3N4JW70</accession>
<dbReference type="AlphaFoldDB" id="A0A3N4JW70"/>